<dbReference type="Gene3D" id="3.40.50.1000">
    <property type="entry name" value="HAD superfamily/HAD-like"/>
    <property type="match status" value="1"/>
</dbReference>
<protein>
    <submittedName>
        <fullName evidence="1">HAD superfamily hydrolase (TIGR01509 family)/HAD superfamily hydrolase (TIGR01549 family)</fullName>
    </submittedName>
</protein>
<organism evidence="1 2">
    <name type="scientific">Ulvibacter antarcticus</name>
    <dbReference type="NCBI Taxonomy" id="442714"/>
    <lineage>
        <taxon>Bacteria</taxon>
        <taxon>Pseudomonadati</taxon>
        <taxon>Bacteroidota</taxon>
        <taxon>Flavobacteriia</taxon>
        <taxon>Flavobacteriales</taxon>
        <taxon>Flavobacteriaceae</taxon>
        <taxon>Ulvibacter</taxon>
    </lineage>
</organism>
<dbReference type="InterPro" id="IPR023214">
    <property type="entry name" value="HAD_sf"/>
</dbReference>
<keyword evidence="2" id="KW-1185">Reference proteome</keyword>
<dbReference type="Pfam" id="PF00702">
    <property type="entry name" value="Hydrolase"/>
    <property type="match status" value="1"/>
</dbReference>
<dbReference type="SFLD" id="SFLDS00003">
    <property type="entry name" value="Haloacid_Dehalogenase"/>
    <property type="match status" value="1"/>
</dbReference>
<dbReference type="InterPro" id="IPR036412">
    <property type="entry name" value="HAD-like_sf"/>
</dbReference>
<accession>A0A3L9YVJ7</accession>
<evidence type="ECO:0000313" key="2">
    <source>
        <dbReference type="Proteomes" id="UP000271339"/>
    </source>
</evidence>
<dbReference type="AlphaFoldDB" id="A0A3L9YVJ7"/>
<evidence type="ECO:0000313" key="1">
    <source>
        <dbReference type="EMBL" id="RMA64344.1"/>
    </source>
</evidence>
<dbReference type="NCBIfam" id="TIGR01509">
    <property type="entry name" value="HAD-SF-IA-v3"/>
    <property type="match status" value="1"/>
</dbReference>
<comment type="caution">
    <text evidence="1">The sequence shown here is derived from an EMBL/GenBank/DDBJ whole genome shotgun (WGS) entry which is preliminary data.</text>
</comment>
<keyword evidence="1" id="KW-0378">Hydrolase</keyword>
<dbReference type="SFLD" id="SFLDG01135">
    <property type="entry name" value="C1.5.6:_HAD__Beta-PGM__Phospha"/>
    <property type="match status" value="1"/>
</dbReference>
<dbReference type="GO" id="GO:0016787">
    <property type="term" value="F:hydrolase activity"/>
    <property type="evidence" value="ECO:0007669"/>
    <property type="project" value="UniProtKB-KW"/>
</dbReference>
<name>A0A3L9YVJ7_9FLAO</name>
<dbReference type="NCBIfam" id="NF008087">
    <property type="entry name" value="PRK10826.1"/>
    <property type="match status" value="1"/>
</dbReference>
<dbReference type="SFLD" id="SFLDG01129">
    <property type="entry name" value="C1.5:_HAD__Beta-PGM__Phosphata"/>
    <property type="match status" value="1"/>
</dbReference>
<dbReference type="PANTHER" id="PTHR18901">
    <property type="entry name" value="2-DEOXYGLUCOSE-6-PHOSPHATE PHOSPHATASE 2"/>
    <property type="match status" value="1"/>
</dbReference>
<dbReference type="Gene3D" id="1.10.150.240">
    <property type="entry name" value="Putative phosphatase, domain 2"/>
    <property type="match status" value="1"/>
</dbReference>
<gene>
    <name evidence="1" type="ORF">BXY75_1218</name>
</gene>
<dbReference type="InterPro" id="IPR006439">
    <property type="entry name" value="HAD-SF_hydro_IA"/>
</dbReference>
<dbReference type="NCBIfam" id="TIGR01549">
    <property type="entry name" value="HAD-SF-IA-v1"/>
    <property type="match status" value="1"/>
</dbReference>
<dbReference type="SUPFAM" id="SSF56784">
    <property type="entry name" value="HAD-like"/>
    <property type="match status" value="1"/>
</dbReference>
<dbReference type="RefSeq" id="WP_121906795.1">
    <property type="nucleotide sequence ID" value="NZ_REFC01000012.1"/>
</dbReference>
<dbReference type="OrthoDB" id="9797743at2"/>
<sequence>MSLNTFIFDMDGVIIDSEPFWRQAQIETLWKYNISITVEDCIKNTMGKRIDDVALTWCQLHQLNINPKLIENEIVTTVISLISEKGKAKKGLYELLNYLSKANYNLALATSSSLSIINAVFNKLSISQYFQVVCTADDEEFGKPHPAIYLKAAKKLGVSPTNCLVLEDSVTGLIAAKSAVMRTIVIPENKSDPRFSLADNIFSSMLDVISYLEFEK</sequence>
<dbReference type="PANTHER" id="PTHR18901:SF38">
    <property type="entry name" value="PSEUDOURIDINE-5'-PHOSPHATASE"/>
    <property type="match status" value="1"/>
</dbReference>
<dbReference type="EMBL" id="REFC01000012">
    <property type="protein sequence ID" value="RMA64344.1"/>
    <property type="molecule type" value="Genomic_DNA"/>
</dbReference>
<dbReference type="InterPro" id="IPR023198">
    <property type="entry name" value="PGP-like_dom2"/>
</dbReference>
<dbReference type="Proteomes" id="UP000271339">
    <property type="component" value="Unassembled WGS sequence"/>
</dbReference>
<proteinExistence type="predicted"/>
<dbReference type="PRINTS" id="PR00413">
    <property type="entry name" value="HADHALOGNASE"/>
</dbReference>
<reference evidence="1 2" key="1">
    <citation type="submission" date="2018-10" db="EMBL/GenBank/DDBJ databases">
        <title>Genomic Encyclopedia of Archaeal and Bacterial Type Strains, Phase II (KMG-II): from individual species to whole genera.</title>
        <authorList>
            <person name="Goeker M."/>
        </authorList>
    </citation>
    <scope>NUCLEOTIDE SEQUENCE [LARGE SCALE GENOMIC DNA]</scope>
    <source>
        <strain evidence="1 2">DSM 23424</strain>
    </source>
</reference>